<comment type="caution">
    <text evidence="2">The sequence shown here is derived from an EMBL/GenBank/DDBJ whole genome shotgun (WGS) entry which is preliminary data.</text>
</comment>
<reference evidence="2" key="1">
    <citation type="submission" date="2023-06" db="EMBL/GenBank/DDBJ databases">
        <title>Genome-scale phylogeny and comparative genomics of the fungal order Sordariales.</title>
        <authorList>
            <consortium name="Lawrence Berkeley National Laboratory"/>
            <person name="Hensen N."/>
            <person name="Bonometti L."/>
            <person name="Westerberg I."/>
            <person name="Brannstrom I.O."/>
            <person name="Guillou S."/>
            <person name="Cros-Aarteil S."/>
            <person name="Calhoun S."/>
            <person name="Haridas S."/>
            <person name="Kuo A."/>
            <person name="Mondo S."/>
            <person name="Pangilinan J."/>
            <person name="Riley R."/>
            <person name="Labutti K."/>
            <person name="Andreopoulos B."/>
            <person name="Lipzen A."/>
            <person name="Chen C."/>
            <person name="Yanf M."/>
            <person name="Daum C."/>
            <person name="Ng V."/>
            <person name="Clum A."/>
            <person name="Steindorff A."/>
            <person name="Ohm R."/>
            <person name="Martin F."/>
            <person name="Silar P."/>
            <person name="Natvig D."/>
            <person name="Lalanne C."/>
            <person name="Gautier V."/>
            <person name="Ament-Velasquez S.L."/>
            <person name="Kruys A."/>
            <person name="Hutchinson M.I."/>
            <person name="Powell A.J."/>
            <person name="Barry K."/>
            <person name="Miller A.N."/>
            <person name="Grigoriev I.V."/>
            <person name="Debuchy R."/>
            <person name="Gladieux P."/>
            <person name="Thoren M.H."/>
            <person name="Johannesson H."/>
        </authorList>
    </citation>
    <scope>NUCLEOTIDE SEQUENCE</scope>
    <source>
        <strain evidence="2">PSN4</strain>
    </source>
</reference>
<keyword evidence="3" id="KW-1185">Reference proteome</keyword>
<dbReference type="Proteomes" id="UP001239445">
    <property type="component" value="Unassembled WGS sequence"/>
</dbReference>
<accession>A0AAJ0BJC0</accession>
<evidence type="ECO:0000313" key="3">
    <source>
        <dbReference type="Proteomes" id="UP001239445"/>
    </source>
</evidence>
<feature type="region of interest" description="Disordered" evidence="1">
    <location>
        <begin position="1"/>
        <end position="51"/>
    </location>
</feature>
<sequence>MPWEKNIDASDDSRRSSSSGFPHSQIPRSPLGYANLRSPDPCPGTKRNAQRRLRDRDLSLAVLDRGHTCTSLHRDRGAEITGRLSVLVADYKNGRLGWGEGAEARMNDFVKFSRVETCKRGARAARVALPFLPGPPRAEHTQPTPFAPTTTQIQLASWQPSLSRCIEPAASLRAALQLSLLSVRPSSNPSNPFHVPRFSFRLFIGL</sequence>
<dbReference type="EMBL" id="MU839829">
    <property type="protein sequence ID" value="KAK1758268.1"/>
    <property type="molecule type" value="Genomic_DNA"/>
</dbReference>
<proteinExistence type="predicted"/>
<feature type="compositionally biased region" description="Basic and acidic residues" evidence="1">
    <location>
        <begin position="1"/>
        <end position="15"/>
    </location>
</feature>
<organism evidence="2 3">
    <name type="scientific">Echria macrotheca</name>
    <dbReference type="NCBI Taxonomy" id="438768"/>
    <lineage>
        <taxon>Eukaryota</taxon>
        <taxon>Fungi</taxon>
        <taxon>Dikarya</taxon>
        <taxon>Ascomycota</taxon>
        <taxon>Pezizomycotina</taxon>
        <taxon>Sordariomycetes</taxon>
        <taxon>Sordariomycetidae</taxon>
        <taxon>Sordariales</taxon>
        <taxon>Schizotheciaceae</taxon>
        <taxon>Echria</taxon>
    </lineage>
</organism>
<evidence type="ECO:0000313" key="2">
    <source>
        <dbReference type="EMBL" id="KAK1758268.1"/>
    </source>
</evidence>
<name>A0AAJ0BJC0_9PEZI</name>
<dbReference type="AlphaFoldDB" id="A0AAJ0BJC0"/>
<protein>
    <submittedName>
        <fullName evidence="2">Uncharacterized protein</fullName>
    </submittedName>
</protein>
<gene>
    <name evidence="2" type="ORF">QBC47DRAFT_135754</name>
</gene>
<evidence type="ECO:0000256" key="1">
    <source>
        <dbReference type="SAM" id="MobiDB-lite"/>
    </source>
</evidence>